<keyword evidence="10" id="KW-1185">Reference proteome</keyword>
<dbReference type="Gene3D" id="3.90.230.10">
    <property type="entry name" value="Creatinase/methionine aminopeptidase superfamily"/>
    <property type="match status" value="1"/>
</dbReference>
<protein>
    <recommendedName>
        <fullName evidence="6 7">Methionine aminopeptidase</fullName>
        <shortName evidence="6">MAP</shortName>
        <shortName evidence="6">MetAP</shortName>
        <ecNumber evidence="6 7">3.4.11.18</ecNumber>
    </recommendedName>
    <alternativeName>
        <fullName evidence="6">Peptidase M</fullName>
    </alternativeName>
</protein>
<gene>
    <name evidence="6 9" type="primary">map</name>
    <name evidence="9" type="ORF">LZC95_35885</name>
</gene>
<reference evidence="9 10" key="1">
    <citation type="submission" date="2021-12" db="EMBL/GenBank/DDBJ databases">
        <title>Discovery of the Pendulisporaceae a myxobacterial family with distinct sporulation behavior and unique specialized metabolism.</title>
        <authorList>
            <person name="Garcia R."/>
            <person name="Popoff A."/>
            <person name="Bader C.D."/>
            <person name="Loehr J."/>
            <person name="Walesch S."/>
            <person name="Walt C."/>
            <person name="Boldt J."/>
            <person name="Bunk B."/>
            <person name="Haeckl F.J.F.P.J."/>
            <person name="Gunesch A.P."/>
            <person name="Birkelbach J."/>
            <person name="Nuebel U."/>
            <person name="Pietschmann T."/>
            <person name="Bach T."/>
            <person name="Mueller R."/>
        </authorList>
    </citation>
    <scope>NUCLEOTIDE SEQUENCE [LARGE SCALE GENOMIC DNA]</scope>
    <source>
        <strain evidence="9 10">MSr12523</strain>
    </source>
</reference>
<dbReference type="NCBIfam" id="TIGR00500">
    <property type="entry name" value="met_pdase_I"/>
    <property type="match status" value="1"/>
</dbReference>
<dbReference type="InterPro" id="IPR000994">
    <property type="entry name" value="Pept_M24"/>
</dbReference>
<feature type="binding site" evidence="6">
    <location>
        <position position="238"/>
    </location>
    <ligand>
        <name>a divalent metal cation</name>
        <dbReference type="ChEBI" id="CHEBI:60240"/>
        <label>1</label>
    </ligand>
</feature>
<keyword evidence="4 6" id="KW-0479">Metal-binding</keyword>
<name>A0ABZ2K3W4_9BACT</name>
<evidence type="ECO:0000256" key="4">
    <source>
        <dbReference type="ARBA" id="ARBA00022723"/>
    </source>
</evidence>
<keyword evidence="2 6" id="KW-0031">Aminopeptidase</keyword>
<comment type="function">
    <text evidence="1 6">Removes the N-terminal methionine from nascent proteins. The N-terminal methionine is often cleaved when the second residue in the primary sequence is small and uncharged (Met-Ala-, Cys, Gly, Pro, Ser, Thr, or Val). Requires deformylation of the N(alpha)-formylated initiator methionine before it can be hydrolyzed.</text>
</comment>
<dbReference type="InterPro" id="IPR001714">
    <property type="entry name" value="Pept_M24_MAP"/>
</dbReference>
<dbReference type="CDD" id="cd01086">
    <property type="entry name" value="MetAP1"/>
    <property type="match status" value="1"/>
</dbReference>
<dbReference type="HAMAP" id="MF_01974">
    <property type="entry name" value="MetAP_1"/>
    <property type="match status" value="1"/>
</dbReference>
<feature type="binding site" evidence="6">
    <location>
        <position position="181"/>
    </location>
    <ligand>
        <name>substrate</name>
    </ligand>
</feature>
<dbReference type="PRINTS" id="PR00599">
    <property type="entry name" value="MAPEPTIDASE"/>
</dbReference>
<feature type="binding site" evidence="6">
    <location>
        <position position="111"/>
    </location>
    <ligand>
        <name>a divalent metal cation</name>
        <dbReference type="ChEBI" id="CHEBI:60240"/>
        <label>2</label>
        <note>catalytic</note>
    </ligand>
</feature>
<comment type="subunit">
    <text evidence="6">Monomer.</text>
</comment>
<dbReference type="RefSeq" id="WP_394842438.1">
    <property type="nucleotide sequence ID" value="NZ_CP089982.1"/>
</dbReference>
<dbReference type="Proteomes" id="UP001379533">
    <property type="component" value="Chromosome"/>
</dbReference>
<feature type="binding site" evidence="6">
    <location>
        <position position="111"/>
    </location>
    <ligand>
        <name>a divalent metal cation</name>
        <dbReference type="ChEBI" id="CHEBI:60240"/>
        <label>1</label>
    </ligand>
</feature>
<feature type="binding site" evidence="6">
    <location>
        <position position="174"/>
    </location>
    <ligand>
        <name>a divalent metal cation</name>
        <dbReference type="ChEBI" id="CHEBI:60240"/>
        <label>2</label>
        <note>catalytic</note>
    </ligand>
</feature>
<dbReference type="SUPFAM" id="SSF55920">
    <property type="entry name" value="Creatinase/aminopeptidase"/>
    <property type="match status" value="1"/>
</dbReference>
<dbReference type="Pfam" id="PF00557">
    <property type="entry name" value="Peptidase_M24"/>
    <property type="match status" value="1"/>
</dbReference>
<dbReference type="GO" id="GO:0004239">
    <property type="term" value="F:initiator methionyl aminopeptidase activity"/>
    <property type="evidence" value="ECO:0007669"/>
    <property type="project" value="UniProtKB-EC"/>
</dbReference>
<feature type="domain" description="Peptidase M24" evidence="8">
    <location>
        <begin position="12"/>
        <end position="245"/>
    </location>
</feature>
<dbReference type="PANTHER" id="PTHR43330">
    <property type="entry name" value="METHIONINE AMINOPEPTIDASE"/>
    <property type="match status" value="1"/>
</dbReference>
<feature type="binding site" evidence="6">
    <location>
        <position position="100"/>
    </location>
    <ligand>
        <name>a divalent metal cation</name>
        <dbReference type="ChEBI" id="CHEBI:60240"/>
        <label>1</label>
    </ligand>
</feature>
<evidence type="ECO:0000256" key="2">
    <source>
        <dbReference type="ARBA" id="ARBA00022438"/>
    </source>
</evidence>
<dbReference type="PROSITE" id="PS00680">
    <property type="entry name" value="MAP_1"/>
    <property type="match status" value="1"/>
</dbReference>
<organism evidence="9 10">
    <name type="scientific">Pendulispora brunnea</name>
    <dbReference type="NCBI Taxonomy" id="2905690"/>
    <lineage>
        <taxon>Bacteria</taxon>
        <taxon>Pseudomonadati</taxon>
        <taxon>Myxococcota</taxon>
        <taxon>Myxococcia</taxon>
        <taxon>Myxococcales</taxon>
        <taxon>Sorangiineae</taxon>
        <taxon>Pendulisporaceae</taxon>
        <taxon>Pendulispora</taxon>
    </lineage>
</organism>
<comment type="cofactor">
    <cofactor evidence="6">
        <name>Co(2+)</name>
        <dbReference type="ChEBI" id="CHEBI:48828"/>
    </cofactor>
    <cofactor evidence="6">
        <name>Zn(2+)</name>
        <dbReference type="ChEBI" id="CHEBI:29105"/>
    </cofactor>
    <cofactor evidence="6">
        <name>Mn(2+)</name>
        <dbReference type="ChEBI" id="CHEBI:29035"/>
    </cofactor>
    <cofactor evidence="6">
        <name>Fe(2+)</name>
        <dbReference type="ChEBI" id="CHEBI:29033"/>
    </cofactor>
    <text evidence="6">Binds 2 divalent metal cations per subunit. Has a high-affinity and a low affinity metal-binding site. The true nature of the physiological cofactor is under debate. The enzyme is active with cobalt, zinc, manganese or divalent iron ions. Most likely, methionine aminopeptidases function as mononuclear Fe(2+)-metalloproteases under physiological conditions, and the catalytically relevant metal-binding site has been assigned to the histidine-containing high-affinity site.</text>
</comment>
<dbReference type="EC" id="3.4.11.18" evidence="6 7"/>
<evidence type="ECO:0000256" key="1">
    <source>
        <dbReference type="ARBA" id="ARBA00002521"/>
    </source>
</evidence>
<keyword evidence="5 6" id="KW-0378">Hydrolase</keyword>
<comment type="catalytic activity">
    <reaction evidence="6 7">
        <text>Release of N-terminal amino acids, preferentially methionine, from peptides and arylamides.</text>
        <dbReference type="EC" id="3.4.11.18"/>
    </reaction>
</comment>
<proteinExistence type="inferred from homology"/>
<dbReference type="EMBL" id="CP089982">
    <property type="protein sequence ID" value="WXA91820.1"/>
    <property type="molecule type" value="Genomic_DNA"/>
</dbReference>
<evidence type="ECO:0000313" key="10">
    <source>
        <dbReference type="Proteomes" id="UP001379533"/>
    </source>
</evidence>
<evidence type="ECO:0000256" key="7">
    <source>
        <dbReference type="RuleBase" id="RU003653"/>
    </source>
</evidence>
<feature type="binding site" evidence="6">
    <location>
        <position position="82"/>
    </location>
    <ligand>
        <name>substrate</name>
    </ligand>
</feature>
<evidence type="ECO:0000256" key="5">
    <source>
        <dbReference type="ARBA" id="ARBA00022801"/>
    </source>
</evidence>
<dbReference type="InterPro" id="IPR002467">
    <property type="entry name" value="Pept_M24A_MAP1"/>
</dbReference>
<feature type="binding site" evidence="6">
    <location>
        <position position="207"/>
    </location>
    <ligand>
        <name>a divalent metal cation</name>
        <dbReference type="ChEBI" id="CHEBI:60240"/>
        <label>2</label>
        <note>catalytic</note>
    </ligand>
</feature>
<keyword evidence="3 6" id="KW-0645">Protease</keyword>
<sequence>MIHLKTDAEIAKMREAGRIVHAILDALEAAARPGVSTWELDQIADRELTRAKARSAFRGYRPRGMTPYPAVICASVNDVVVHGIPNKHTVLRDGDILSIDFACFRNDYCADAARTIAIGNVTAAARDLLETTRTCLERAIDATQPNARLGDVGWAVEEHAKSKGYSLVRDFGGHGIGRAMHEEPSVANHGPAGRGVRLTPGMVIAIEPMLNAGTGSIRTLDDGWTIVTKDRKWSAHFEHTVAVTKDGPVILTLP</sequence>
<evidence type="ECO:0000256" key="3">
    <source>
        <dbReference type="ARBA" id="ARBA00022670"/>
    </source>
</evidence>
<feature type="binding site" evidence="6">
    <location>
        <position position="238"/>
    </location>
    <ligand>
        <name>a divalent metal cation</name>
        <dbReference type="ChEBI" id="CHEBI:60240"/>
        <label>2</label>
        <note>catalytic</note>
    </ligand>
</feature>
<dbReference type="PANTHER" id="PTHR43330:SF27">
    <property type="entry name" value="METHIONINE AMINOPEPTIDASE"/>
    <property type="match status" value="1"/>
</dbReference>
<evidence type="ECO:0000259" key="8">
    <source>
        <dbReference type="Pfam" id="PF00557"/>
    </source>
</evidence>
<evidence type="ECO:0000256" key="6">
    <source>
        <dbReference type="HAMAP-Rule" id="MF_01974"/>
    </source>
</evidence>
<evidence type="ECO:0000313" key="9">
    <source>
        <dbReference type="EMBL" id="WXA91820.1"/>
    </source>
</evidence>
<accession>A0ABZ2K3W4</accession>
<comment type="similarity">
    <text evidence="6">Belongs to the peptidase M24A family. Methionine aminopeptidase type 1 subfamily.</text>
</comment>
<dbReference type="InterPro" id="IPR036005">
    <property type="entry name" value="Creatinase/aminopeptidase-like"/>
</dbReference>